<dbReference type="OrthoDB" id="5806254at2759"/>
<dbReference type="Proteomes" id="UP000835052">
    <property type="component" value="Unassembled WGS sequence"/>
</dbReference>
<dbReference type="EMBL" id="CAJGYM010000037">
    <property type="protein sequence ID" value="CAD6193626.1"/>
    <property type="molecule type" value="Genomic_DNA"/>
</dbReference>
<keyword evidence="2" id="KW-1185">Reference proteome</keyword>
<reference evidence="1" key="1">
    <citation type="submission" date="2020-10" db="EMBL/GenBank/DDBJ databases">
        <authorList>
            <person name="Kikuchi T."/>
        </authorList>
    </citation>
    <scope>NUCLEOTIDE SEQUENCE</scope>
    <source>
        <strain evidence="1">NKZ352</strain>
    </source>
</reference>
<protein>
    <submittedName>
        <fullName evidence="1">Uncharacterized protein</fullName>
    </submittedName>
</protein>
<sequence>MRETGRSRRLKLLVSVATYLGPCAFSKHCHSPEAFFADMWIRVLLTHAFVLSQFTFAHQKRQISFTVEEGPTNGSSRHFHAIRHSRGKVIPYKSATGSVMDPRLNRLESFSLNCPHVSDAASKDVQVEVTWTLNETVWLKIENGEKKVANKLSTFNKRRVGGKAVLRVLLNNGRYLFDYDELTGDFAMEVTPVTWPEDVGSWQCHVTVLQSGNTHTLTSRRRIKAPLQVNPI</sequence>
<evidence type="ECO:0000313" key="2">
    <source>
        <dbReference type="Proteomes" id="UP000835052"/>
    </source>
</evidence>
<comment type="caution">
    <text evidence="1">The sequence shown here is derived from an EMBL/GenBank/DDBJ whole genome shotgun (WGS) entry which is preliminary data.</text>
</comment>
<evidence type="ECO:0000313" key="1">
    <source>
        <dbReference type="EMBL" id="CAD6193626.1"/>
    </source>
</evidence>
<gene>
    <name evidence="1" type="ORF">CAUJ_LOCUS9545</name>
</gene>
<accession>A0A8S1HAG7</accession>
<proteinExistence type="predicted"/>
<name>A0A8S1HAG7_9PELO</name>
<organism evidence="1 2">
    <name type="scientific">Caenorhabditis auriculariae</name>
    <dbReference type="NCBI Taxonomy" id="2777116"/>
    <lineage>
        <taxon>Eukaryota</taxon>
        <taxon>Metazoa</taxon>
        <taxon>Ecdysozoa</taxon>
        <taxon>Nematoda</taxon>
        <taxon>Chromadorea</taxon>
        <taxon>Rhabditida</taxon>
        <taxon>Rhabditina</taxon>
        <taxon>Rhabditomorpha</taxon>
        <taxon>Rhabditoidea</taxon>
        <taxon>Rhabditidae</taxon>
        <taxon>Peloderinae</taxon>
        <taxon>Caenorhabditis</taxon>
    </lineage>
</organism>
<dbReference type="AlphaFoldDB" id="A0A8S1HAG7"/>